<dbReference type="GO" id="GO:0005657">
    <property type="term" value="C:replication fork"/>
    <property type="evidence" value="ECO:0007669"/>
    <property type="project" value="TreeGrafter"/>
</dbReference>
<dbReference type="EMBL" id="BKCP01000001">
    <property type="protein sequence ID" value="GER24948.1"/>
    <property type="molecule type" value="Genomic_DNA"/>
</dbReference>
<dbReference type="OrthoDB" id="1930718at2759"/>
<dbReference type="AlphaFoldDB" id="A0A5A7NXB5"/>
<keyword evidence="2" id="KW-0347">Helicase</keyword>
<reference evidence="3" key="1">
    <citation type="journal article" date="2019" name="Curr. Biol.">
        <title>Genome Sequence of Striga asiatica Provides Insight into the Evolution of Plant Parasitism.</title>
        <authorList>
            <person name="Yoshida S."/>
            <person name="Kim S."/>
            <person name="Wafula E.K."/>
            <person name="Tanskanen J."/>
            <person name="Kim Y.M."/>
            <person name="Honaas L."/>
            <person name="Yang Z."/>
            <person name="Spallek T."/>
            <person name="Conn C.E."/>
            <person name="Ichihashi Y."/>
            <person name="Cheong K."/>
            <person name="Cui S."/>
            <person name="Der J.P."/>
            <person name="Gundlach H."/>
            <person name="Jiao Y."/>
            <person name="Hori C."/>
            <person name="Ishida J.K."/>
            <person name="Kasahara H."/>
            <person name="Kiba T."/>
            <person name="Kim M.S."/>
            <person name="Koo N."/>
            <person name="Laohavisit A."/>
            <person name="Lee Y.H."/>
            <person name="Lumba S."/>
            <person name="McCourt P."/>
            <person name="Mortimer J.C."/>
            <person name="Mutuku J.M."/>
            <person name="Nomura T."/>
            <person name="Sasaki-Sekimoto Y."/>
            <person name="Seto Y."/>
            <person name="Wang Y."/>
            <person name="Wakatake T."/>
            <person name="Sakakibara H."/>
            <person name="Demura T."/>
            <person name="Yamaguchi S."/>
            <person name="Yoneyama K."/>
            <person name="Manabe R.I."/>
            <person name="Nelson D.C."/>
            <person name="Schulman A.H."/>
            <person name="Timko M.P."/>
            <person name="dePamphilis C.W."/>
            <person name="Choi D."/>
            <person name="Shirasu K."/>
        </authorList>
    </citation>
    <scope>NUCLEOTIDE SEQUENCE [LARGE SCALE GENOMIC DNA]</scope>
    <source>
        <strain evidence="3">cv. UVA1</strain>
    </source>
</reference>
<dbReference type="GO" id="GO:0006260">
    <property type="term" value="P:DNA replication"/>
    <property type="evidence" value="ECO:0007669"/>
    <property type="project" value="TreeGrafter"/>
</dbReference>
<gene>
    <name evidence="2" type="ORF">STAS_00495</name>
</gene>
<dbReference type="GO" id="GO:0004386">
    <property type="term" value="F:helicase activity"/>
    <property type="evidence" value="ECO:0007669"/>
    <property type="project" value="UniProtKB-KW"/>
</dbReference>
<dbReference type="PANTHER" id="PTHR23274:SF51">
    <property type="entry name" value="OS03G0423850 PROTEIN"/>
    <property type="match status" value="1"/>
</dbReference>
<protein>
    <submittedName>
        <fullName evidence="2">ATP-dependent DNA helicase PIF1</fullName>
    </submittedName>
</protein>
<keyword evidence="2" id="KW-0547">Nucleotide-binding</keyword>
<comment type="caution">
    <text evidence="2">The sequence shown here is derived from an EMBL/GenBank/DDBJ whole genome shotgun (WGS) entry which is preliminary data.</text>
</comment>
<dbReference type="PANTHER" id="PTHR23274">
    <property type="entry name" value="DNA HELICASE-RELATED"/>
    <property type="match status" value="1"/>
</dbReference>
<dbReference type="Gene3D" id="3.40.50.300">
    <property type="entry name" value="P-loop containing nucleotide triphosphate hydrolases"/>
    <property type="match status" value="1"/>
</dbReference>
<name>A0A5A7NXB5_STRAF</name>
<keyword evidence="2" id="KW-0067">ATP-binding</keyword>
<evidence type="ECO:0000313" key="2">
    <source>
        <dbReference type="EMBL" id="GER24948.1"/>
    </source>
</evidence>
<evidence type="ECO:0000313" key="3">
    <source>
        <dbReference type="Proteomes" id="UP000325081"/>
    </source>
</evidence>
<keyword evidence="2" id="KW-0378">Hydrolase</keyword>
<feature type="compositionally biased region" description="Basic and acidic residues" evidence="1">
    <location>
        <begin position="374"/>
        <end position="384"/>
    </location>
</feature>
<dbReference type="InterPro" id="IPR027417">
    <property type="entry name" value="P-loop_NTPase"/>
</dbReference>
<evidence type="ECO:0000256" key="1">
    <source>
        <dbReference type="SAM" id="MobiDB-lite"/>
    </source>
</evidence>
<accession>A0A5A7NXB5</accession>
<keyword evidence="3" id="KW-1185">Reference proteome</keyword>
<sequence length="408" mass="46241">MVGDFAGKEVFIHRIPLELSKDEQYHVPYKRTQFPVQLSFAMTINKAQGQTLDAVGIYLKEPVISHGQLYVALSRARTAANVNMLISSAFFTKDSVKRRKDIVYKQIKMQRKFVQIKEVDDKISAWTSIVQGTKVSAVVYSADLEVVSKRMVSYKRYNVSNAIVSPVDPRYQVSDYAYKWTLKKSTLMEAYEEPMPPQFPCHIEIQQFQNLYQFADTENLQNIMGVVVHALHVKGTGKSRTRDIVIVNEEKYLARNEDQSHNFQLYIEHKAEVAHLIENKAFMNASVLLPPPNGNHVVTVQEALRSLNKTVQGQVTMVTNQKSLWFSACGHCHTKLEVPIGDDSSYSIMEKEAEKQSAGSSTKRKLIFSGPSDSKGETNQEKSSKQHIGTSNVEQKDFNLKKPPFSDL</sequence>
<dbReference type="CDD" id="cd18809">
    <property type="entry name" value="SF1_C_RecD"/>
    <property type="match status" value="1"/>
</dbReference>
<organism evidence="2 3">
    <name type="scientific">Striga asiatica</name>
    <name type="common">Asiatic witchweed</name>
    <name type="synonym">Buchnera asiatica</name>
    <dbReference type="NCBI Taxonomy" id="4170"/>
    <lineage>
        <taxon>Eukaryota</taxon>
        <taxon>Viridiplantae</taxon>
        <taxon>Streptophyta</taxon>
        <taxon>Embryophyta</taxon>
        <taxon>Tracheophyta</taxon>
        <taxon>Spermatophyta</taxon>
        <taxon>Magnoliopsida</taxon>
        <taxon>eudicotyledons</taxon>
        <taxon>Gunneridae</taxon>
        <taxon>Pentapetalae</taxon>
        <taxon>asterids</taxon>
        <taxon>lamiids</taxon>
        <taxon>Lamiales</taxon>
        <taxon>Orobanchaceae</taxon>
        <taxon>Buchnereae</taxon>
        <taxon>Striga</taxon>
    </lineage>
</organism>
<dbReference type="SUPFAM" id="SSF52540">
    <property type="entry name" value="P-loop containing nucleoside triphosphate hydrolases"/>
    <property type="match status" value="1"/>
</dbReference>
<feature type="region of interest" description="Disordered" evidence="1">
    <location>
        <begin position="351"/>
        <end position="408"/>
    </location>
</feature>
<proteinExistence type="predicted"/>
<dbReference type="FunFam" id="3.40.50.300:FF:002884">
    <property type="entry name" value="ATP-dependent DNA helicase"/>
    <property type="match status" value="1"/>
</dbReference>
<dbReference type="Proteomes" id="UP000325081">
    <property type="component" value="Unassembled WGS sequence"/>
</dbReference>